<dbReference type="GO" id="GO:0140359">
    <property type="term" value="F:ABC-type transporter activity"/>
    <property type="evidence" value="ECO:0007669"/>
    <property type="project" value="InterPro"/>
</dbReference>
<feature type="transmembrane region" description="Helical" evidence="5">
    <location>
        <begin position="151"/>
        <end position="173"/>
    </location>
</feature>
<dbReference type="AlphaFoldDB" id="A0A8I0LEW1"/>
<evidence type="ECO:0000313" key="7">
    <source>
        <dbReference type="EMBL" id="MBD8028849.1"/>
    </source>
</evidence>
<proteinExistence type="predicted"/>
<evidence type="ECO:0000256" key="1">
    <source>
        <dbReference type="ARBA" id="ARBA00004141"/>
    </source>
</evidence>
<feature type="transmembrane region" description="Helical" evidence="5">
    <location>
        <begin position="20"/>
        <end position="43"/>
    </location>
</feature>
<evidence type="ECO:0000256" key="5">
    <source>
        <dbReference type="SAM" id="Phobius"/>
    </source>
</evidence>
<keyword evidence="3 5" id="KW-1133">Transmembrane helix</keyword>
<evidence type="ECO:0000256" key="2">
    <source>
        <dbReference type="ARBA" id="ARBA00022692"/>
    </source>
</evidence>
<dbReference type="InterPro" id="IPR051784">
    <property type="entry name" value="Nod_factor_ABC_transporter"/>
</dbReference>
<feature type="transmembrane region" description="Helical" evidence="5">
    <location>
        <begin position="185"/>
        <end position="207"/>
    </location>
</feature>
<keyword evidence="2 5" id="KW-0812">Transmembrane</keyword>
<keyword evidence="4 5" id="KW-0472">Membrane</keyword>
<dbReference type="Pfam" id="PF01061">
    <property type="entry name" value="ABC2_membrane"/>
    <property type="match status" value="1"/>
</dbReference>
<dbReference type="GO" id="GO:0016020">
    <property type="term" value="C:membrane"/>
    <property type="evidence" value="ECO:0007669"/>
    <property type="project" value="UniProtKB-SubCell"/>
</dbReference>
<dbReference type="PANTHER" id="PTHR43229">
    <property type="entry name" value="NODULATION PROTEIN J"/>
    <property type="match status" value="1"/>
</dbReference>
<feature type="domain" description="ABC-2 type transporter transmembrane" evidence="6">
    <location>
        <begin position="2"/>
        <end position="224"/>
    </location>
</feature>
<dbReference type="Proteomes" id="UP000650224">
    <property type="component" value="Unassembled WGS sequence"/>
</dbReference>
<dbReference type="InterPro" id="IPR013525">
    <property type="entry name" value="ABC2_TM"/>
</dbReference>
<gene>
    <name evidence="7" type="ORF">H9627_00660</name>
</gene>
<keyword evidence="8" id="KW-1185">Reference proteome</keyword>
<feature type="transmembrane region" description="Helical" evidence="5">
    <location>
        <begin position="260"/>
        <end position="281"/>
    </location>
</feature>
<dbReference type="RefSeq" id="WP_191732105.1">
    <property type="nucleotide sequence ID" value="NZ_JACSPR010000001.1"/>
</dbReference>
<sequence>MIWTLTRRHLLCFFRDRWAVLFSVLGALVLFVLYVLFLGKMQIDSLAESVPPEARDDVSTFVLNWVFSGILVTSAITVPQAGLGVLVEDRTQGRVKDFLVSPVGRGQLTGSYILAAIIITLVILTVEVVVGATILALLGHGSLTLGGLVELYGVLLLLTATFSGIAAFMVTLVTSQAAMSGLASLVGTLAGFLAGAYIPPVALPSFVVNMMNLLPFAPAAMLVRGPVAEPALMDVGFPPEMVEELQFGYGTRIELFGTEIGPWMIVGIIAVWGLIFGGIAISRMRSVIR</sequence>
<evidence type="ECO:0000259" key="6">
    <source>
        <dbReference type="Pfam" id="PF01061"/>
    </source>
</evidence>
<evidence type="ECO:0000313" key="8">
    <source>
        <dbReference type="Proteomes" id="UP000650224"/>
    </source>
</evidence>
<reference evidence="7 8" key="1">
    <citation type="submission" date="2020-08" db="EMBL/GenBank/DDBJ databases">
        <title>A Genomic Blueprint of the Chicken Gut Microbiome.</title>
        <authorList>
            <person name="Gilroy R."/>
            <person name="Ravi A."/>
            <person name="Getino M."/>
            <person name="Pursley I."/>
            <person name="Horton D.L."/>
            <person name="Alikhan N.-F."/>
            <person name="Baker D."/>
            <person name="Gharbi K."/>
            <person name="Hall N."/>
            <person name="Watson M."/>
            <person name="Adriaenssens E.M."/>
            <person name="Foster-Nyarko E."/>
            <person name="Jarju S."/>
            <person name="Secka A."/>
            <person name="Antonio M."/>
            <person name="Oren A."/>
            <person name="Chaudhuri R."/>
            <person name="La Ragione R.M."/>
            <person name="Hildebrand F."/>
            <person name="Pallen M.J."/>
        </authorList>
    </citation>
    <scope>NUCLEOTIDE SEQUENCE [LARGE SCALE GENOMIC DNA]</scope>
    <source>
        <strain evidence="7 8">Sa1YVA5</strain>
    </source>
</reference>
<evidence type="ECO:0000256" key="4">
    <source>
        <dbReference type="ARBA" id="ARBA00023136"/>
    </source>
</evidence>
<feature type="transmembrane region" description="Helical" evidence="5">
    <location>
        <begin position="63"/>
        <end position="87"/>
    </location>
</feature>
<accession>A0A8I0LEW1</accession>
<feature type="transmembrane region" description="Helical" evidence="5">
    <location>
        <begin position="108"/>
        <end position="139"/>
    </location>
</feature>
<dbReference type="EMBL" id="JACSPR010000001">
    <property type="protein sequence ID" value="MBD8028849.1"/>
    <property type="molecule type" value="Genomic_DNA"/>
</dbReference>
<comment type="subcellular location">
    <subcellularLocation>
        <location evidence="1">Membrane</location>
        <topology evidence="1">Multi-pass membrane protein</topology>
    </subcellularLocation>
</comment>
<organism evidence="7 8">
    <name type="scientific">Corynebacterium gallinarum</name>
    <dbReference type="NCBI Taxonomy" id="2762214"/>
    <lineage>
        <taxon>Bacteria</taxon>
        <taxon>Bacillati</taxon>
        <taxon>Actinomycetota</taxon>
        <taxon>Actinomycetes</taxon>
        <taxon>Mycobacteriales</taxon>
        <taxon>Corynebacteriaceae</taxon>
        <taxon>Corynebacterium</taxon>
    </lineage>
</organism>
<protein>
    <submittedName>
        <fullName evidence="7">ABC transporter permease</fullName>
    </submittedName>
</protein>
<evidence type="ECO:0000256" key="3">
    <source>
        <dbReference type="ARBA" id="ARBA00022989"/>
    </source>
</evidence>
<dbReference type="PANTHER" id="PTHR43229:SF2">
    <property type="entry name" value="NODULATION PROTEIN J"/>
    <property type="match status" value="1"/>
</dbReference>
<name>A0A8I0LEW1_9CORY</name>
<comment type="caution">
    <text evidence="7">The sequence shown here is derived from an EMBL/GenBank/DDBJ whole genome shotgun (WGS) entry which is preliminary data.</text>
</comment>